<dbReference type="CDD" id="cd16442">
    <property type="entry name" value="BPL"/>
    <property type="match status" value="1"/>
</dbReference>
<feature type="domain" description="BPL/LPL catalytic" evidence="2">
    <location>
        <begin position="2"/>
        <end position="181"/>
    </location>
</feature>
<dbReference type="KEGG" id="asx:CDL62_05820"/>
<dbReference type="AlphaFoldDB" id="A0A1T5AHT8"/>
<organism evidence="3 4">
    <name type="scientific">Alkalitalea saponilacus</name>
    <dbReference type="NCBI Taxonomy" id="889453"/>
    <lineage>
        <taxon>Bacteria</taxon>
        <taxon>Pseudomonadati</taxon>
        <taxon>Bacteroidota</taxon>
        <taxon>Bacteroidia</taxon>
        <taxon>Marinilabiliales</taxon>
        <taxon>Marinilabiliaceae</taxon>
        <taxon>Alkalitalea</taxon>
    </lineage>
</organism>
<name>A0A1T5AHT8_9BACT</name>
<proteinExistence type="predicted"/>
<evidence type="ECO:0000313" key="4">
    <source>
        <dbReference type="Proteomes" id="UP000191055"/>
    </source>
</evidence>
<evidence type="ECO:0000259" key="2">
    <source>
        <dbReference type="PROSITE" id="PS51733"/>
    </source>
</evidence>
<sequence length="246" mass="28326">MYKTPEVFYYDELVSTNQKIKELDSERDLPEFSAVIAGYQTAGRGQGENRWESEKGKNLTFSLVLKPHGLEVPNHFRITQVVSLGLIDWLREHIGDVSIKWPNDIYSGDFKMAGMLIENSLAGKEVVTSVVGIGLNLNQEKFTSGALNPISLKMITGKEYDVEEVFQECMQHIISRYLHWLEDGDDEILHRQYFQNLYRNNGVFQFRDNTGEFSAQIREIEPDGHLVLETPTGIKRFAFKEVEFLR</sequence>
<dbReference type="EMBL" id="FUYV01000001">
    <property type="protein sequence ID" value="SKB34551.1"/>
    <property type="molecule type" value="Genomic_DNA"/>
</dbReference>
<dbReference type="OrthoDB" id="9807064at2"/>
<evidence type="ECO:0000313" key="3">
    <source>
        <dbReference type="EMBL" id="SKB34551.1"/>
    </source>
</evidence>
<dbReference type="PROSITE" id="PS51733">
    <property type="entry name" value="BPL_LPL_CATALYTIC"/>
    <property type="match status" value="1"/>
</dbReference>
<gene>
    <name evidence="3" type="ORF">SAMN03080601_00274</name>
</gene>
<dbReference type="STRING" id="889453.SAMN03080601_00274"/>
<dbReference type="SUPFAM" id="SSF55681">
    <property type="entry name" value="Class II aaRS and biotin synthetases"/>
    <property type="match status" value="1"/>
</dbReference>
<accession>A0A1T5AHT8</accession>
<dbReference type="Proteomes" id="UP000191055">
    <property type="component" value="Unassembled WGS sequence"/>
</dbReference>
<dbReference type="GO" id="GO:0004077">
    <property type="term" value="F:biotin--[biotin carboxyl-carrier protein] ligase activity"/>
    <property type="evidence" value="ECO:0007669"/>
    <property type="project" value="InterPro"/>
</dbReference>
<dbReference type="Pfam" id="PF03099">
    <property type="entry name" value="BPL_LplA_LipB"/>
    <property type="match status" value="1"/>
</dbReference>
<dbReference type="InterPro" id="IPR004408">
    <property type="entry name" value="Biotin_CoA_COase_ligase"/>
</dbReference>
<protein>
    <submittedName>
        <fullName evidence="3">BirA family transcriptional regulator, biotin operon repressor / biotin-[acetyl-CoA-carboxylase] ligase</fullName>
    </submittedName>
</protein>
<evidence type="ECO:0000256" key="1">
    <source>
        <dbReference type="ARBA" id="ARBA00022598"/>
    </source>
</evidence>
<keyword evidence="4" id="KW-1185">Reference proteome</keyword>
<keyword evidence="1 3" id="KW-0436">Ligase</keyword>
<dbReference type="InterPro" id="IPR004143">
    <property type="entry name" value="BPL_LPL_catalytic"/>
</dbReference>
<dbReference type="Gene3D" id="3.30.930.10">
    <property type="entry name" value="Bira Bifunctional Protein, Domain 2"/>
    <property type="match status" value="1"/>
</dbReference>
<dbReference type="NCBIfam" id="TIGR00121">
    <property type="entry name" value="birA_ligase"/>
    <property type="match status" value="1"/>
</dbReference>
<dbReference type="GO" id="GO:0005737">
    <property type="term" value="C:cytoplasm"/>
    <property type="evidence" value="ECO:0007669"/>
    <property type="project" value="TreeGrafter"/>
</dbReference>
<dbReference type="InterPro" id="IPR045864">
    <property type="entry name" value="aa-tRNA-synth_II/BPL/LPL"/>
</dbReference>
<dbReference type="PANTHER" id="PTHR12835:SF5">
    <property type="entry name" value="BIOTIN--PROTEIN LIGASE"/>
    <property type="match status" value="1"/>
</dbReference>
<reference evidence="4" key="1">
    <citation type="submission" date="2017-02" db="EMBL/GenBank/DDBJ databases">
        <authorList>
            <person name="Varghese N."/>
            <person name="Submissions S."/>
        </authorList>
    </citation>
    <scope>NUCLEOTIDE SEQUENCE [LARGE SCALE GENOMIC DNA]</scope>
    <source>
        <strain evidence="4">DSM 24412</strain>
    </source>
</reference>
<dbReference type="PANTHER" id="PTHR12835">
    <property type="entry name" value="BIOTIN PROTEIN LIGASE"/>
    <property type="match status" value="1"/>
</dbReference>
<dbReference type="RefSeq" id="WP_079556052.1">
    <property type="nucleotide sequence ID" value="NZ_CP021904.1"/>
</dbReference>